<evidence type="ECO:0000256" key="4">
    <source>
        <dbReference type="ARBA" id="ARBA00011967"/>
    </source>
</evidence>
<comment type="subcellular location">
    <subcellularLocation>
        <location evidence="1">Endoplasmic reticulum membrane</location>
        <topology evidence="1">Multi-pass membrane protein</topology>
    </subcellularLocation>
</comment>
<keyword evidence="11 14" id="KW-0472">Membrane</keyword>
<feature type="transmembrane region" description="Helical" evidence="14">
    <location>
        <begin position="236"/>
        <end position="260"/>
    </location>
</feature>
<evidence type="ECO:0000256" key="12">
    <source>
        <dbReference type="ARBA" id="ARBA00044727"/>
    </source>
</evidence>
<dbReference type="FunCoup" id="A0A401G8E6">
    <property type="interactions" value="628"/>
</dbReference>
<feature type="transmembrane region" description="Helical" evidence="14">
    <location>
        <begin position="280"/>
        <end position="299"/>
    </location>
</feature>
<comment type="caution">
    <text evidence="16">The sequence shown here is derived from an EMBL/GenBank/DDBJ whole genome shotgun (WGS) entry which is preliminary data.</text>
</comment>
<feature type="transmembrane region" description="Helical" evidence="14">
    <location>
        <begin position="360"/>
        <end position="383"/>
    </location>
</feature>
<dbReference type="GO" id="GO:0106073">
    <property type="term" value="F:dolichyl pyrophosphate Glc2Man9GlcNAc2 alpha-1,2-glucosyltransferase activity"/>
    <property type="evidence" value="ECO:0007669"/>
    <property type="project" value="UniProtKB-UniRule"/>
</dbReference>
<keyword evidence="15" id="KW-0732">Signal</keyword>
<evidence type="ECO:0000256" key="6">
    <source>
        <dbReference type="ARBA" id="ARBA00022676"/>
    </source>
</evidence>
<feature type="transmembrane region" description="Helical" evidence="14">
    <location>
        <begin position="395"/>
        <end position="412"/>
    </location>
</feature>
<dbReference type="PANTHER" id="PTHR12989:SF10">
    <property type="entry name" value="DOL-P-GLC:GLC(2)MAN(9)GLCNAC(2)-PP-DOL ALPHA-1,2-GLUCOSYLTRANSFERASE-RELATED"/>
    <property type="match status" value="1"/>
</dbReference>
<evidence type="ECO:0000313" key="17">
    <source>
        <dbReference type="Proteomes" id="UP000287166"/>
    </source>
</evidence>
<feature type="signal peptide" evidence="15">
    <location>
        <begin position="1"/>
        <end position="28"/>
    </location>
</feature>
<feature type="chain" id="PRO_5019118409" description="Dol-P-Glc:Glc(2)Man(9)GlcNAc(2)-PP-Dol alpha-1,2-glucosyltransferase" evidence="15">
    <location>
        <begin position="29"/>
        <end position="467"/>
    </location>
</feature>
<dbReference type="GO" id="GO:0005789">
    <property type="term" value="C:endoplasmic reticulum membrane"/>
    <property type="evidence" value="ECO:0007669"/>
    <property type="project" value="UniProtKB-SubCell"/>
</dbReference>
<dbReference type="GO" id="GO:0006488">
    <property type="term" value="P:dolichol-linked oligosaccharide biosynthetic process"/>
    <property type="evidence" value="ECO:0007669"/>
    <property type="project" value="UniProtKB-UniRule"/>
</dbReference>
<dbReference type="Proteomes" id="UP000287166">
    <property type="component" value="Unassembled WGS sequence"/>
</dbReference>
<dbReference type="RefSeq" id="XP_027609340.1">
    <property type="nucleotide sequence ID" value="XM_027753539.1"/>
</dbReference>
<accession>A0A401G8E6</accession>
<evidence type="ECO:0000256" key="3">
    <source>
        <dbReference type="ARBA" id="ARBA00010600"/>
    </source>
</evidence>
<organism evidence="16 17">
    <name type="scientific">Sparassis crispa</name>
    <dbReference type="NCBI Taxonomy" id="139825"/>
    <lineage>
        <taxon>Eukaryota</taxon>
        <taxon>Fungi</taxon>
        <taxon>Dikarya</taxon>
        <taxon>Basidiomycota</taxon>
        <taxon>Agaricomycotina</taxon>
        <taxon>Agaricomycetes</taxon>
        <taxon>Polyporales</taxon>
        <taxon>Sparassidaceae</taxon>
        <taxon>Sparassis</taxon>
    </lineage>
</organism>
<evidence type="ECO:0000256" key="14">
    <source>
        <dbReference type="PIRNR" id="PIRNR028810"/>
    </source>
</evidence>
<evidence type="ECO:0000256" key="5">
    <source>
        <dbReference type="ARBA" id="ARBA00018512"/>
    </source>
</evidence>
<keyword evidence="17" id="KW-1185">Reference proteome</keyword>
<dbReference type="STRING" id="139825.A0A401G8E6"/>
<sequence>MSSLPPSASTYYALFMAVSVLVLKAVNEEVTEPYMDEPFHVPQAQAYCRSDYSYWDPKITTPPGLYVLSLVLKRVFLLKCNLAMLRLTPLLCLLVLPIVMTRLVCYYRRERPPHSLAVPDPEAVVLSAFPIAWFFAFLYYTDVPSLLFVVSSIVSATQGKHWLAALLGAISCTFRQNNIIWVLYGYASSQLMYLRFRHALPNEKPYAKLHDPPALVATPSKSSFDLVRSVLSAPAIVLDILPSFVPYGFVLAGFIAFVLWNGGIVLGDKSNHIPAFHVPQLYYFVGFATIFGWPALISGKGGPQKLARDVRLRMFGGARNTAITGLVAIIMGMTIYKFTIHHPFLLSDNRHYTFYIWRRIFLLHPVVPYLLIPVYIACAWAWYIRTGQDQTLLQNILLAVFVVPTLIPTPLLEPRYFLIPYILLRAQITDVPVWGVLVEGLWYGTVNGVTMWVFLHKERAGVGRFMW</sequence>
<comment type="pathway">
    <text evidence="2">Protein modification; protein glycosylation.</text>
</comment>
<evidence type="ECO:0000256" key="2">
    <source>
        <dbReference type="ARBA" id="ARBA00004922"/>
    </source>
</evidence>
<dbReference type="Pfam" id="PF04922">
    <property type="entry name" value="DIE2_ALG10"/>
    <property type="match status" value="1"/>
</dbReference>
<dbReference type="PIRSF" id="PIRSF028810">
    <property type="entry name" value="Alpha1_2_glucosyltferase_Alg10"/>
    <property type="match status" value="1"/>
</dbReference>
<comment type="catalytic activity">
    <reaction evidence="13">
        <text>an alpha-D-Glc-(1-&gt;3)-alpha-D-Glc-(1-&gt;3)-alpha-D-Man-(1-&gt;2)-alpha-D-Man-(1-&gt;2)-alpha-D-Man-(1-&gt;3)-[alpha-D-Man-(1-&gt;2)-alpha-D-Man-(1-&gt;3)-[alpha-D-Man-(1-&gt;2)-alpha-D-Man-(1-&gt;6)]-alpha-D-Man-(1-&gt;6)]-beta-D-Man-(1-&gt;4)-beta-D-GlcNAc-(1-&gt;4)-alpha-D-GlcNAc-diphospho-di-trans,poly-cis-dolichol + a di-trans,poly-cis-dolichyl beta-D-glucosyl phosphate = a alpha-D-Glc-(1-&gt;2)-alpha-D-Glc-(1-&gt;3)-alpha-D-Glc-(1-&gt;3)-alpha-D-Man-(1-&gt;2)-alpha-D-Man-(1-&gt;2)-alpha-D-Man-(1-&gt;3)-[alpha-D-Man-(1-&gt;2)-alpha-D-Man-(1-&gt;3)-[alpha-D-Man-(1-&gt;2)-alpha-D-Man-(1-&gt;6)]-alpha-D-Man-(1-&gt;6)]-beta-D-Man-(1-&gt;4)-beta-D-GlcNAc-(1-&gt;4)-alpha-D-GlcNAc-diphospho-di-trans,poly-cis-dolichol + a di-trans,poly-cis-dolichyl phosphate + H(+)</text>
        <dbReference type="Rhea" id="RHEA:29543"/>
        <dbReference type="Rhea" id="RHEA-COMP:19498"/>
        <dbReference type="Rhea" id="RHEA-COMP:19502"/>
        <dbReference type="Rhea" id="RHEA-COMP:19512"/>
        <dbReference type="Rhea" id="RHEA-COMP:19522"/>
        <dbReference type="ChEBI" id="CHEBI:15378"/>
        <dbReference type="ChEBI" id="CHEBI:57525"/>
        <dbReference type="ChEBI" id="CHEBI:57683"/>
        <dbReference type="ChEBI" id="CHEBI:132522"/>
        <dbReference type="ChEBI" id="CHEBI:132523"/>
        <dbReference type="EC" id="2.4.1.256"/>
    </reaction>
    <physiologicalReaction direction="left-to-right" evidence="13">
        <dbReference type="Rhea" id="RHEA:29544"/>
    </physiologicalReaction>
</comment>
<evidence type="ECO:0000313" key="16">
    <source>
        <dbReference type="EMBL" id="GBE78427.1"/>
    </source>
</evidence>
<feature type="transmembrane region" description="Helical" evidence="14">
    <location>
        <begin position="432"/>
        <end position="455"/>
    </location>
</feature>
<evidence type="ECO:0000256" key="9">
    <source>
        <dbReference type="ARBA" id="ARBA00022824"/>
    </source>
</evidence>
<proteinExistence type="inferred from homology"/>
<feature type="transmembrane region" description="Helical" evidence="14">
    <location>
        <begin position="83"/>
        <end position="103"/>
    </location>
</feature>
<dbReference type="GeneID" id="38775344"/>
<dbReference type="AlphaFoldDB" id="A0A401G8E6"/>
<comment type="caution">
    <text evidence="14">Lacks conserved residue(s) required for the propagation of feature annotation.</text>
</comment>
<keyword evidence="6 14" id="KW-0328">Glycosyltransferase</keyword>
<keyword evidence="10 14" id="KW-1133">Transmembrane helix</keyword>
<feature type="transmembrane region" description="Helical" evidence="14">
    <location>
        <begin position="320"/>
        <end position="340"/>
    </location>
</feature>
<evidence type="ECO:0000256" key="10">
    <source>
        <dbReference type="ARBA" id="ARBA00022989"/>
    </source>
</evidence>
<comment type="function">
    <text evidence="12">Dol-P-Glc:Glc(2)Man(9)GlcNAc(2)-PP-Dol alpha-1,2-glucosyltransferase that operates in the biosynthetic pathway of dolichol-linked oligosaccharides, the glycan precursors employed in protein asparagine (N)-glycosylation. The assembly of dolichol-linked oligosaccharides begins on the cytosolic side of the endoplasmic reticulum membrane and finishes in its lumen. The sequential addition of sugars to dolichol pyrophosphate produces dolichol-linked oligosaccharides containing fourteen sugars, including two GlcNAcs, nine mannoses and three glucoses. Once assembled, the oligosaccharide is transferred from the lipid to nascent proteins by oligosaccharyltransferases. In the lumen of the endoplasmic reticulum, adds the third and last glucose residue from dolichyl phosphate glucose (Dol-P-Glc) onto the lipid-linked oligosaccharide intermediate Glc(2)Man(9)GlcNAc(2)-PP-Dol to produce Glc(3)Man(9)GlcNAc(2)-PP-Dol.</text>
</comment>
<protein>
    <recommendedName>
        <fullName evidence="5 14">Dol-P-Glc:Glc(2)Man(9)GlcNAc(2)-PP-Dol alpha-1,2-glucosyltransferase</fullName>
        <ecNumber evidence="4 14">2.4.1.256</ecNumber>
    </recommendedName>
</protein>
<dbReference type="EC" id="2.4.1.256" evidence="4 14"/>
<dbReference type="InParanoid" id="A0A401G8E6"/>
<comment type="similarity">
    <text evidence="3 14">Belongs to the ALG10 glucosyltransferase family.</text>
</comment>
<gene>
    <name evidence="16" type="ORF">SCP_0113150</name>
</gene>
<evidence type="ECO:0000256" key="11">
    <source>
        <dbReference type="ARBA" id="ARBA00023136"/>
    </source>
</evidence>
<dbReference type="EMBL" id="BFAD01000001">
    <property type="protein sequence ID" value="GBE78427.1"/>
    <property type="molecule type" value="Genomic_DNA"/>
</dbReference>
<dbReference type="OrthoDB" id="4769at2759"/>
<keyword evidence="7 16" id="KW-0808">Transferase</keyword>
<reference evidence="16 17" key="1">
    <citation type="journal article" date="2018" name="Sci. Rep.">
        <title>Genome sequence of the cauliflower mushroom Sparassis crispa (Hanabiratake) and its association with beneficial usage.</title>
        <authorList>
            <person name="Kiyama R."/>
            <person name="Furutani Y."/>
            <person name="Kawaguchi K."/>
            <person name="Nakanishi T."/>
        </authorList>
    </citation>
    <scope>NUCLEOTIDE SEQUENCE [LARGE SCALE GENOMIC DNA]</scope>
</reference>
<keyword evidence="8 14" id="KW-0812">Transmembrane</keyword>
<evidence type="ECO:0000256" key="15">
    <source>
        <dbReference type="SAM" id="SignalP"/>
    </source>
</evidence>
<evidence type="ECO:0000256" key="1">
    <source>
        <dbReference type="ARBA" id="ARBA00004477"/>
    </source>
</evidence>
<evidence type="ECO:0000256" key="8">
    <source>
        <dbReference type="ARBA" id="ARBA00022692"/>
    </source>
</evidence>
<evidence type="ECO:0000256" key="7">
    <source>
        <dbReference type="ARBA" id="ARBA00022679"/>
    </source>
</evidence>
<name>A0A401G8E6_9APHY</name>
<keyword evidence="9" id="KW-0256">Endoplasmic reticulum</keyword>
<dbReference type="PANTHER" id="PTHR12989">
    <property type="entry name" value="ALPHA-1,2-GLUCOSYLTRANSFERASE ALG10"/>
    <property type="match status" value="1"/>
</dbReference>
<dbReference type="InterPro" id="IPR016900">
    <property type="entry name" value="Alg10"/>
</dbReference>
<evidence type="ECO:0000256" key="13">
    <source>
        <dbReference type="ARBA" id="ARBA00048064"/>
    </source>
</evidence>